<evidence type="ECO:0000313" key="1">
    <source>
        <dbReference type="EMBL" id="RRB02747.1"/>
    </source>
</evidence>
<dbReference type="OrthoDB" id="1494789at2"/>
<evidence type="ECO:0008006" key="3">
    <source>
        <dbReference type="Google" id="ProtNLM"/>
    </source>
</evidence>
<comment type="caution">
    <text evidence="1">The sequence shown here is derived from an EMBL/GenBank/DDBJ whole genome shotgun (WGS) entry which is preliminary data.</text>
</comment>
<dbReference type="Proteomes" id="UP000271925">
    <property type="component" value="Unassembled WGS sequence"/>
</dbReference>
<name>A0A3P1BNS6_9BACT</name>
<dbReference type="Pfam" id="PF13591">
    <property type="entry name" value="MerR_2"/>
    <property type="match status" value="1"/>
</dbReference>
<keyword evidence="2" id="KW-1185">Reference proteome</keyword>
<dbReference type="RefSeq" id="WP_124876910.1">
    <property type="nucleotide sequence ID" value="NZ_RQJO01000009.1"/>
</dbReference>
<sequence>MLPEDVILVEDYCLKYQIEHAFVFSLEEYGLIELVVVEAQKCIPLHQMQAIEKFSNLYYDLNINLDGIDAISHLLQKIEVMQDEIRLLKSKLSLYTIPV</sequence>
<accession>A0A3P1BNS6</accession>
<organism evidence="1 2">
    <name type="scientific">Larkinella rosea</name>
    <dbReference type="NCBI Taxonomy" id="2025312"/>
    <lineage>
        <taxon>Bacteria</taxon>
        <taxon>Pseudomonadati</taxon>
        <taxon>Bacteroidota</taxon>
        <taxon>Cytophagia</taxon>
        <taxon>Cytophagales</taxon>
        <taxon>Spirosomataceae</taxon>
        <taxon>Larkinella</taxon>
    </lineage>
</organism>
<evidence type="ECO:0000313" key="2">
    <source>
        <dbReference type="Proteomes" id="UP000271925"/>
    </source>
</evidence>
<proteinExistence type="predicted"/>
<protein>
    <recommendedName>
        <fullName evidence="3">MerR family transcriptional regulator</fullName>
    </recommendedName>
</protein>
<gene>
    <name evidence="1" type="ORF">EHT25_20085</name>
</gene>
<dbReference type="AlphaFoldDB" id="A0A3P1BNS6"/>
<dbReference type="Gene3D" id="1.10.1660.10">
    <property type="match status" value="1"/>
</dbReference>
<dbReference type="EMBL" id="RQJO01000009">
    <property type="protein sequence ID" value="RRB02747.1"/>
    <property type="molecule type" value="Genomic_DNA"/>
</dbReference>
<reference evidence="1 2" key="1">
    <citation type="submission" date="2018-11" db="EMBL/GenBank/DDBJ databases">
        <authorList>
            <person name="Zhou Z."/>
            <person name="Wang G."/>
        </authorList>
    </citation>
    <scope>NUCLEOTIDE SEQUENCE [LARGE SCALE GENOMIC DNA]</scope>
    <source>
        <strain evidence="1 2">KCTC52004</strain>
    </source>
</reference>